<name>A0ACD3A064_9AGAR</name>
<dbReference type="EMBL" id="ML209090">
    <property type="protein sequence ID" value="TFK59070.1"/>
    <property type="molecule type" value="Genomic_DNA"/>
</dbReference>
<evidence type="ECO:0000313" key="1">
    <source>
        <dbReference type="EMBL" id="TFK59070.1"/>
    </source>
</evidence>
<accession>A0ACD3A064</accession>
<reference evidence="1 2" key="1">
    <citation type="journal article" date="2019" name="Nat. Ecol. Evol.">
        <title>Megaphylogeny resolves global patterns of mushroom evolution.</title>
        <authorList>
            <person name="Varga T."/>
            <person name="Krizsan K."/>
            <person name="Foldi C."/>
            <person name="Dima B."/>
            <person name="Sanchez-Garcia M."/>
            <person name="Sanchez-Ramirez S."/>
            <person name="Szollosi G.J."/>
            <person name="Szarkandi J.G."/>
            <person name="Papp V."/>
            <person name="Albert L."/>
            <person name="Andreopoulos W."/>
            <person name="Angelini C."/>
            <person name="Antonin V."/>
            <person name="Barry K.W."/>
            <person name="Bougher N.L."/>
            <person name="Buchanan P."/>
            <person name="Buyck B."/>
            <person name="Bense V."/>
            <person name="Catcheside P."/>
            <person name="Chovatia M."/>
            <person name="Cooper J."/>
            <person name="Damon W."/>
            <person name="Desjardin D."/>
            <person name="Finy P."/>
            <person name="Geml J."/>
            <person name="Haridas S."/>
            <person name="Hughes K."/>
            <person name="Justo A."/>
            <person name="Karasinski D."/>
            <person name="Kautmanova I."/>
            <person name="Kiss B."/>
            <person name="Kocsube S."/>
            <person name="Kotiranta H."/>
            <person name="LaButti K.M."/>
            <person name="Lechner B.E."/>
            <person name="Liimatainen K."/>
            <person name="Lipzen A."/>
            <person name="Lukacs Z."/>
            <person name="Mihaltcheva S."/>
            <person name="Morgado L.N."/>
            <person name="Niskanen T."/>
            <person name="Noordeloos M.E."/>
            <person name="Ohm R.A."/>
            <person name="Ortiz-Santana B."/>
            <person name="Ovrebo C."/>
            <person name="Racz N."/>
            <person name="Riley R."/>
            <person name="Savchenko A."/>
            <person name="Shiryaev A."/>
            <person name="Soop K."/>
            <person name="Spirin V."/>
            <person name="Szebenyi C."/>
            <person name="Tomsovsky M."/>
            <person name="Tulloss R.E."/>
            <person name="Uehling J."/>
            <person name="Grigoriev I.V."/>
            <person name="Vagvolgyi C."/>
            <person name="Papp T."/>
            <person name="Martin F.M."/>
            <person name="Miettinen O."/>
            <person name="Hibbett D.S."/>
            <person name="Nagy L.G."/>
        </authorList>
    </citation>
    <scope>NUCLEOTIDE SEQUENCE [LARGE SCALE GENOMIC DNA]</scope>
    <source>
        <strain evidence="1 2">NL-1719</strain>
    </source>
</reference>
<proteinExistence type="predicted"/>
<protein>
    <submittedName>
        <fullName evidence="1">Uncharacterized protein</fullName>
    </submittedName>
</protein>
<organism evidence="1 2">
    <name type="scientific">Pluteus cervinus</name>
    <dbReference type="NCBI Taxonomy" id="181527"/>
    <lineage>
        <taxon>Eukaryota</taxon>
        <taxon>Fungi</taxon>
        <taxon>Dikarya</taxon>
        <taxon>Basidiomycota</taxon>
        <taxon>Agaricomycotina</taxon>
        <taxon>Agaricomycetes</taxon>
        <taxon>Agaricomycetidae</taxon>
        <taxon>Agaricales</taxon>
        <taxon>Pluteineae</taxon>
        <taxon>Pluteaceae</taxon>
        <taxon>Pluteus</taxon>
    </lineage>
</organism>
<dbReference type="Proteomes" id="UP000308600">
    <property type="component" value="Unassembled WGS sequence"/>
</dbReference>
<evidence type="ECO:0000313" key="2">
    <source>
        <dbReference type="Proteomes" id="UP000308600"/>
    </source>
</evidence>
<keyword evidence="2" id="KW-1185">Reference proteome</keyword>
<gene>
    <name evidence="1" type="ORF">BDN72DRAFT_873096</name>
</gene>
<sequence>MPSIPTPVRAKRTFLSTRMGKIFALPNNEHGTAFLGFLGCTPDKPQLAFAFAVFELYRQLHRVCPRLSIQGFMKSLDHLHHVPVNPSLPEQFSAAYDCYLEMMRDVDLRVNDAMDYTTKSWLAEHVCPPCLYKTDAELPMKFSLLAAMDGNVSLKLFDSQLRSGRPREDNRDLESGRWLDPDFVNQFKDEVAKGKKKTDASRPTVDTSTPSAPSTQGKGKNKAPIPGTDGGETSINTCVERWRNAGPEARKKMFAVFAISGIFLTVCRHGHALTLCDMIRSGELMKYPIAHVRALIDRYGASIGLGYDIFCQLMKTLRKSSLAGDVVSNALDGVVPAFHGYAHNRLCQLSWHPLYKDGTGIEDFEECERTFSKSNELAAVTRLATPFHRRQQIEEHFNFHDLDKFAASGTFIYQNYVQALERIRVDGAALRSLEADFADQPDYEQMLKDEKSYLESLKKEDPQRAQDFEQESDASKKEYGKRDYYTIHMGYTQKEISLINARYLSTYKKWLAHGELLSVFEISHEITIRWVPQSVEWQRTEKLYRERAYLKALDNLERLYIQRMLEMTKLGMSGIGYKLRDHLGKALKTRVEAIRNALNAYNKAAKLLVPPREELTWTKLMDVGNLSEFDLLRDTRQEVSKLAWVNPSRRAAMNSFFRIKRATEEIIRLNVEIRRLITYMMDREADFNSTYKSVKSSDEPLAYEIQERWSHLTKVHTVIAKDLSRTSKLNGFTGSLIPALDPEVPAWARDYLGIIVESVGPVNPTNTTRSIIPTQTQLTTLESHLTLNPNFSNEDPANGPQEESTIQDEFIPREIDVDVNSVLEMLSSL</sequence>